<dbReference type="InterPro" id="IPR019734">
    <property type="entry name" value="TPR_rpt"/>
</dbReference>
<dbReference type="STRING" id="708126.BW727_101304"/>
<organism evidence="1 2">
    <name type="scientific">Jeotgalibaca dankookensis</name>
    <dbReference type="NCBI Taxonomy" id="708126"/>
    <lineage>
        <taxon>Bacteria</taxon>
        <taxon>Bacillati</taxon>
        <taxon>Bacillota</taxon>
        <taxon>Bacilli</taxon>
        <taxon>Lactobacillales</taxon>
        <taxon>Carnobacteriaceae</taxon>
        <taxon>Jeotgalibaca</taxon>
    </lineage>
</organism>
<dbReference type="InterPro" id="IPR011990">
    <property type="entry name" value="TPR-like_helical_dom_sf"/>
</dbReference>
<protein>
    <recommendedName>
        <fullName evidence="3">Tetratricopeptide repeat protein</fullName>
    </recommendedName>
</protein>
<gene>
    <name evidence="1" type="ORF">BW727_101304</name>
</gene>
<dbReference type="SUPFAM" id="SSF48452">
    <property type="entry name" value="TPR-like"/>
    <property type="match status" value="1"/>
</dbReference>
<proteinExistence type="predicted"/>
<dbReference type="AlphaFoldDB" id="A0A1S6IQ42"/>
<sequence length="164" mass="19090">MMTANKIKQLADSALKSHEKKDYEEAEEKFLEALYLLDDKENELYQLIVYGLGLNYLKQSNFEGARRCFEEGRLNARKAENISHELEMHHLLVVVYRQAGDIEAAKLLSEEEILYRKKHAPNDYEGLAVAYFEASKIYRKLGDTEKYEQVFKEALSNAQKVTDF</sequence>
<dbReference type="EMBL" id="CP019728">
    <property type="protein sequence ID" value="AQS53671.1"/>
    <property type="molecule type" value="Genomic_DNA"/>
</dbReference>
<accession>A0A1S6IQ42</accession>
<reference evidence="1 2" key="1">
    <citation type="journal article" date="2014" name="Int. J. Syst. Evol. Microbiol.">
        <title>Jeotgalibaca dankookensis gen. nov., sp. nov., a member of the family Carnobacteriaceae, isolated from seujeot (Korean traditional food).</title>
        <authorList>
            <person name="Lee D.G."/>
            <person name="Trujillo M.E."/>
            <person name="Kang H."/>
            <person name="Ahn T.Y."/>
        </authorList>
    </citation>
    <scope>NUCLEOTIDE SEQUENCE [LARGE SCALE GENOMIC DNA]</scope>
    <source>
        <strain evidence="1 2">EX-07</strain>
    </source>
</reference>
<dbReference type="KEGG" id="jda:BW727_101304"/>
<evidence type="ECO:0008006" key="3">
    <source>
        <dbReference type="Google" id="ProtNLM"/>
    </source>
</evidence>
<name>A0A1S6IQ42_9LACT</name>
<evidence type="ECO:0000313" key="1">
    <source>
        <dbReference type="EMBL" id="AQS53671.1"/>
    </source>
</evidence>
<dbReference type="Gene3D" id="1.25.40.10">
    <property type="entry name" value="Tetratricopeptide repeat domain"/>
    <property type="match status" value="1"/>
</dbReference>
<evidence type="ECO:0000313" key="2">
    <source>
        <dbReference type="Proteomes" id="UP000188993"/>
    </source>
</evidence>
<dbReference type="Proteomes" id="UP000188993">
    <property type="component" value="Chromosome"/>
</dbReference>
<dbReference type="Pfam" id="PF13181">
    <property type="entry name" value="TPR_8"/>
    <property type="match status" value="1"/>
</dbReference>
<keyword evidence="2" id="KW-1185">Reference proteome</keyword>